<dbReference type="InterPro" id="IPR003163">
    <property type="entry name" value="Tscrpt_reg_HTH_APSES-type"/>
</dbReference>
<evidence type="ECO:0000256" key="2">
    <source>
        <dbReference type="ARBA" id="ARBA00023043"/>
    </source>
</evidence>
<dbReference type="Pfam" id="PF04383">
    <property type="entry name" value="KilA-N"/>
    <property type="match status" value="1"/>
</dbReference>
<dbReference type="GO" id="GO:0030907">
    <property type="term" value="C:MBF transcription complex"/>
    <property type="evidence" value="ECO:0007669"/>
    <property type="project" value="TreeGrafter"/>
</dbReference>
<feature type="repeat" description="ANK" evidence="6">
    <location>
        <begin position="484"/>
        <end position="516"/>
    </location>
</feature>
<dbReference type="SMART" id="SM00248">
    <property type="entry name" value="ANK"/>
    <property type="match status" value="2"/>
</dbReference>
<gene>
    <name evidence="10" type="ORF">WICMUC_000610</name>
</gene>
<evidence type="ECO:0000256" key="7">
    <source>
        <dbReference type="SAM" id="Coils"/>
    </source>
</evidence>
<reference evidence="10" key="2">
    <citation type="submission" date="2021-01" db="EMBL/GenBank/DDBJ databases">
        <authorList>
            <person name="Schikora-Tamarit M.A."/>
        </authorList>
    </citation>
    <scope>NUCLEOTIDE SEQUENCE</scope>
    <source>
        <strain evidence="10">CBS6341</strain>
    </source>
</reference>
<dbReference type="Proteomes" id="UP000769528">
    <property type="component" value="Unassembled WGS sequence"/>
</dbReference>
<evidence type="ECO:0000256" key="6">
    <source>
        <dbReference type="PROSITE-ProRule" id="PRU00023"/>
    </source>
</evidence>
<dbReference type="InterPro" id="IPR018004">
    <property type="entry name" value="KilA/APSES_HTH"/>
</dbReference>
<organism evidence="10 11">
    <name type="scientific">Wickerhamomyces mucosus</name>
    <dbReference type="NCBI Taxonomy" id="1378264"/>
    <lineage>
        <taxon>Eukaryota</taxon>
        <taxon>Fungi</taxon>
        <taxon>Dikarya</taxon>
        <taxon>Ascomycota</taxon>
        <taxon>Saccharomycotina</taxon>
        <taxon>Saccharomycetes</taxon>
        <taxon>Phaffomycetales</taxon>
        <taxon>Wickerhamomycetaceae</taxon>
        <taxon>Wickerhamomyces</taxon>
    </lineage>
</organism>
<keyword evidence="7" id="KW-0175">Coiled coil</keyword>
<reference evidence="10" key="1">
    <citation type="journal article" date="2021" name="Open Biol.">
        <title>Shared evolutionary footprints suggest mitochondrial oxidative damage underlies multiple complex I losses in fungi.</title>
        <authorList>
            <person name="Schikora-Tamarit M.A."/>
            <person name="Marcet-Houben M."/>
            <person name="Nosek J."/>
            <person name="Gabaldon T."/>
        </authorList>
    </citation>
    <scope>NUCLEOTIDE SEQUENCE</scope>
    <source>
        <strain evidence="10">CBS6341</strain>
    </source>
</reference>
<dbReference type="SMART" id="SM01252">
    <property type="entry name" value="KilA-N"/>
    <property type="match status" value="1"/>
</dbReference>
<keyword evidence="1" id="KW-0677">Repeat</keyword>
<evidence type="ECO:0000256" key="1">
    <source>
        <dbReference type="ARBA" id="ARBA00022737"/>
    </source>
</evidence>
<accession>A0A9P8PX99</accession>
<keyword evidence="11" id="KW-1185">Reference proteome</keyword>
<dbReference type="AlphaFoldDB" id="A0A9P8PX99"/>
<keyword evidence="3" id="KW-0238">DNA-binding</keyword>
<name>A0A9P8PX99_9ASCO</name>
<dbReference type="GO" id="GO:0033309">
    <property type="term" value="C:SBF transcription complex"/>
    <property type="evidence" value="ECO:0007669"/>
    <property type="project" value="TreeGrafter"/>
</dbReference>
<evidence type="ECO:0000256" key="5">
    <source>
        <dbReference type="ARBA" id="ARBA00073969"/>
    </source>
</evidence>
<dbReference type="SUPFAM" id="SSF54616">
    <property type="entry name" value="DNA-binding domain of Mlu1-box binding protein MBP1"/>
    <property type="match status" value="1"/>
</dbReference>
<feature type="coiled-coil region" evidence="7">
    <location>
        <begin position="594"/>
        <end position="659"/>
    </location>
</feature>
<evidence type="ECO:0000259" key="9">
    <source>
        <dbReference type="PROSITE" id="PS51299"/>
    </source>
</evidence>
<dbReference type="InterPro" id="IPR036770">
    <property type="entry name" value="Ankyrin_rpt-contain_sf"/>
</dbReference>
<dbReference type="InterPro" id="IPR051642">
    <property type="entry name" value="SWI6-like"/>
</dbReference>
<comment type="caution">
    <text evidence="10">The sequence shown here is derived from an EMBL/GenBank/DDBJ whole genome shotgun (WGS) entry which is preliminary data.</text>
</comment>
<dbReference type="Pfam" id="PF00023">
    <property type="entry name" value="Ank"/>
    <property type="match status" value="1"/>
</dbReference>
<proteinExistence type="predicted"/>
<dbReference type="OrthoDB" id="6718656at2759"/>
<dbReference type="PANTHER" id="PTHR43828">
    <property type="entry name" value="ASPARAGINASE"/>
    <property type="match status" value="1"/>
</dbReference>
<comment type="function">
    <text evidence="4">Binds to MCB elements (Mlu I cell cycle box) found in the promoter of most DNA synthesis genes. Transcriptional activation by MBF has an important role in the transition from G1 to S phase. It may have a dual role in that it behaves as an activator of transcription at the G1-S boundary and as a repressor during other stages of the cell cycle.</text>
</comment>
<dbReference type="FunFam" id="3.10.260.10:FF:000004">
    <property type="entry name" value="Transcription factor MBP1"/>
    <property type="match status" value="1"/>
</dbReference>
<evidence type="ECO:0000313" key="10">
    <source>
        <dbReference type="EMBL" id="KAH3679867.1"/>
    </source>
</evidence>
<sequence>MDRVFSATYSGVNVYEFIDVTGSVMRRKVDGWVNATHILKAADFPKAKRTRILERDVQIGEHEKVQGGYGKYQGTWVPLDRAKSIAKEFGVLEKLSPLFDFVSTNGMNSPPPAPKHHHASKNTSTLEKLPKVAKAKKTQSMPLPKKQRLNEFNSDLAHIVKKRGRPKRSESVITNIPLNKSISQTKKPHVPKTLTNQHSKVPEINKYMDSTVLDDDQSDEEGGLDDDLNIELIDNDGNDTAAINLHDGISSDVDHSYDQLESTQHLIATSSPSDFLSDTDLANALKSPNQRHKYSNLSQVIYETPKVPFRRSYDTFGYDANSEYIERLLDYFMNGDDDTESKLPDFLVNPPKSLNIDQVIDEEGHSVFHWTCAMGSALAADALIKLGANYRIVNALGETPLMKSVQFTNSFTKKSFPRLVELLSESLFEFDSTHKTILHHIANSANPKSRIPSSYYYMDILLAKIYESQAPERLENYLNLQDNLGNTALHICAKNANRKCIKLLLQYKAKTSIKNNDGLIASEILLENGNVTPKIHLRYEQHLRNQNRRKNELFKRDSIIVPHVSEAAIEATQRVSKILIDSLNELSTAYDLELARKEADVKEIEELLQSMNEDIRQTKFKANRYIGEVLSDDQISHRVKLLEDQIKRLEMINKTKEKKLFALIERSQAKKLSQNFKTQIKLSQESHGDSPEERLSCSIELSKLQIQRKELVSEIINLYAGSSTERMQKYKRLISACSEVEINQVDDKIDDLLEEIQKNMR</sequence>
<feature type="domain" description="HTH APSES-type" evidence="9">
    <location>
        <begin position="4"/>
        <end position="111"/>
    </location>
</feature>
<evidence type="ECO:0000256" key="3">
    <source>
        <dbReference type="ARBA" id="ARBA00023125"/>
    </source>
</evidence>
<dbReference type="GO" id="GO:0001228">
    <property type="term" value="F:DNA-binding transcription activator activity, RNA polymerase II-specific"/>
    <property type="evidence" value="ECO:0007669"/>
    <property type="project" value="UniProtKB-ARBA"/>
</dbReference>
<dbReference type="SUPFAM" id="SSF48403">
    <property type="entry name" value="Ankyrin repeat"/>
    <property type="match status" value="1"/>
</dbReference>
<dbReference type="PROSITE" id="PS50088">
    <property type="entry name" value="ANK_REPEAT"/>
    <property type="match status" value="1"/>
</dbReference>
<dbReference type="InterPro" id="IPR036887">
    <property type="entry name" value="HTH_APSES_sf"/>
</dbReference>
<dbReference type="Gene3D" id="1.25.40.20">
    <property type="entry name" value="Ankyrin repeat-containing domain"/>
    <property type="match status" value="1"/>
</dbReference>
<dbReference type="PANTHER" id="PTHR43828:SF15">
    <property type="entry name" value="TRANSCRIPTION FACTOR MBP1"/>
    <property type="match status" value="1"/>
</dbReference>
<evidence type="ECO:0000313" key="11">
    <source>
        <dbReference type="Proteomes" id="UP000769528"/>
    </source>
</evidence>
<dbReference type="InterPro" id="IPR002110">
    <property type="entry name" value="Ankyrin_rpt"/>
</dbReference>
<protein>
    <recommendedName>
        <fullName evidence="5">Transcription factor MBP1</fullName>
    </recommendedName>
</protein>
<evidence type="ECO:0000256" key="4">
    <source>
        <dbReference type="ARBA" id="ARBA00054211"/>
    </source>
</evidence>
<dbReference type="PROSITE" id="PS51299">
    <property type="entry name" value="HTH_APSES"/>
    <property type="match status" value="1"/>
</dbReference>
<dbReference type="EMBL" id="JAEUBF010000206">
    <property type="protein sequence ID" value="KAH3679867.1"/>
    <property type="molecule type" value="Genomic_DNA"/>
</dbReference>
<feature type="region of interest" description="Disordered" evidence="8">
    <location>
        <begin position="106"/>
        <end position="127"/>
    </location>
</feature>
<evidence type="ECO:0000256" key="8">
    <source>
        <dbReference type="SAM" id="MobiDB-lite"/>
    </source>
</evidence>
<dbReference type="GO" id="GO:0003677">
    <property type="term" value="F:DNA binding"/>
    <property type="evidence" value="ECO:0007669"/>
    <property type="project" value="UniProtKB-KW"/>
</dbReference>
<dbReference type="PROSITE" id="PS50297">
    <property type="entry name" value="ANK_REP_REGION"/>
    <property type="match status" value="1"/>
</dbReference>
<dbReference type="Gene3D" id="3.10.260.10">
    <property type="entry name" value="Transcription regulator HTH, APSES-type DNA-binding domain"/>
    <property type="match status" value="1"/>
</dbReference>
<keyword evidence="2 6" id="KW-0040">ANK repeat</keyword>